<dbReference type="EMBL" id="BK015279">
    <property type="protein sequence ID" value="DAD99279.1"/>
    <property type="molecule type" value="Genomic_DNA"/>
</dbReference>
<sequence>MFSCFLLGSQLLFYGLDKALHTAVFAVGAQNFPPRAQNTQNPCQQSQRAKGKTKYTN</sequence>
<feature type="compositionally biased region" description="Polar residues" evidence="1">
    <location>
        <begin position="36"/>
        <end position="48"/>
    </location>
</feature>
<protein>
    <submittedName>
        <fullName evidence="2">Uncharacterized protein</fullName>
    </submittedName>
</protein>
<name>A0A8S5NXY7_9CAUD</name>
<evidence type="ECO:0000313" key="2">
    <source>
        <dbReference type="EMBL" id="DAD99279.1"/>
    </source>
</evidence>
<proteinExistence type="predicted"/>
<accession>A0A8S5NXY7</accession>
<organism evidence="2">
    <name type="scientific">Myoviridae sp. ctzUB9</name>
    <dbReference type="NCBI Taxonomy" id="2825213"/>
    <lineage>
        <taxon>Viruses</taxon>
        <taxon>Duplodnaviria</taxon>
        <taxon>Heunggongvirae</taxon>
        <taxon>Uroviricota</taxon>
        <taxon>Caudoviricetes</taxon>
    </lineage>
</organism>
<reference evidence="2" key="1">
    <citation type="journal article" date="2021" name="Proc. Natl. Acad. Sci. U.S.A.">
        <title>A Catalog of Tens of Thousands of Viruses from Human Metagenomes Reveals Hidden Associations with Chronic Diseases.</title>
        <authorList>
            <person name="Tisza M.J."/>
            <person name="Buck C.B."/>
        </authorList>
    </citation>
    <scope>NUCLEOTIDE SEQUENCE</scope>
    <source>
        <strain evidence="2">CtzUB9</strain>
    </source>
</reference>
<feature type="region of interest" description="Disordered" evidence="1">
    <location>
        <begin position="32"/>
        <end position="57"/>
    </location>
</feature>
<evidence type="ECO:0000256" key="1">
    <source>
        <dbReference type="SAM" id="MobiDB-lite"/>
    </source>
</evidence>